<dbReference type="AlphaFoldDB" id="A0A193FCZ8"/>
<evidence type="ECO:0000313" key="5">
    <source>
        <dbReference type="Proteomes" id="UP000091897"/>
    </source>
</evidence>
<feature type="signal peptide" evidence="2">
    <location>
        <begin position="1"/>
        <end position="38"/>
    </location>
</feature>
<dbReference type="PANTHER" id="PTHR42928">
    <property type="entry name" value="TRICARBOXYLATE-BINDING PROTEIN"/>
    <property type="match status" value="1"/>
</dbReference>
<comment type="similarity">
    <text evidence="1">Belongs to the UPF0065 (bug) family.</text>
</comment>
<evidence type="ECO:0000256" key="1">
    <source>
        <dbReference type="ARBA" id="ARBA00006987"/>
    </source>
</evidence>
<dbReference type="PIRSF" id="PIRSF017082">
    <property type="entry name" value="YflP"/>
    <property type="match status" value="1"/>
</dbReference>
<dbReference type="RefSeq" id="WP_066344879.1">
    <property type="nucleotide sequence ID" value="NZ_CBCSFJ010000009.1"/>
</dbReference>
<dbReference type="Gene3D" id="3.40.190.10">
    <property type="entry name" value="Periplasmic binding protein-like II"/>
    <property type="match status" value="1"/>
</dbReference>
<dbReference type="KEGG" id="bbro:BAU06_04530"/>
<dbReference type="CDD" id="cd07012">
    <property type="entry name" value="PBP2_Bug_TTT"/>
    <property type="match status" value="1"/>
</dbReference>
<reference evidence="5 6" key="1">
    <citation type="submission" date="2016-06" db="EMBL/GenBank/DDBJ databases">
        <title>Complete genome sequences of Bordetella bronchialis and Bordetella flabilis.</title>
        <authorList>
            <person name="LiPuma J.J."/>
            <person name="Spilker T."/>
        </authorList>
    </citation>
    <scope>NUCLEOTIDE SEQUENCE [LARGE SCALE GENOMIC DNA]</scope>
    <source>
        <strain evidence="4 6">AU17976</strain>
        <strain evidence="3 5">AU3182</strain>
    </source>
</reference>
<dbReference type="InterPro" id="IPR042100">
    <property type="entry name" value="Bug_dom1"/>
</dbReference>
<evidence type="ECO:0000313" key="4">
    <source>
        <dbReference type="EMBL" id="ANN70688.1"/>
    </source>
</evidence>
<dbReference type="STRING" id="463025.BAU08_04505"/>
<dbReference type="EMBL" id="CP016171">
    <property type="protein sequence ID" value="ANN70688.1"/>
    <property type="molecule type" value="Genomic_DNA"/>
</dbReference>
<proteinExistence type="inferred from homology"/>
<dbReference type="Pfam" id="PF03401">
    <property type="entry name" value="TctC"/>
    <property type="match status" value="1"/>
</dbReference>
<sequence>MIACGPSPWRALARRLPALLAGGLIAMLGVASAPPARAADWPERPIRLVVGYPPGGGTDTVARVLAQQLAKVLHQSVIIENRAGASSTIAAQQVVRAEPDGYTVLFATGSPLTGAPLTVKGLTYDPLKDLVPVTLIGGGPFILVANPGFPPDTLPQLVDYARAHPGQVNYASPGISTANYFFAELLNQDAHIKTVHVPYKGSSALINDLIAGQVQYTLDTPGTTLPLIHAGKLKPLAIFSRKRLDRAPDIPTAVESGYPDMVGGSWYGLLLPKGTPPAIADALYRATKQALAGEDVRRAMEARDVIIQGSTPAEFKDFIQAEYSKWKAVTDKLGIVPQ</sequence>
<evidence type="ECO:0000313" key="3">
    <source>
        <dbReference type="EMBL" id="ANN65657.1"/>
    </source>
</evidence>
<evidence type="ECO:0008006" key="7">
    <source>
        <dbReference type="Google" id="ProtNLM"/>
    </source>
</evidence>
<gene>
    <name evidence="3" type="ORF">BAU06_04530</name>
    <name evidence="4" type="ORF">BAU08_04505</name>
</gene>
<evidence type="ECO:0000256" key="2">
    <source>
        <dbReference type="SAM" id="SignalP"/>
    </source>
</evidence>
<protein>
    <recommendedName>
        <fullName evidence="7">ABC transporter substrate-binding protein</fullName>
    </recommendedName>
</protein>
<dbReference type="OrthoDB" id="9780943at2"/>
<organism evidence="4 6">
    <name type="scientific">Bordetella bronchialis</name>
    <dbReference type="NCBI Taxonomy" id="463025"/>
    <lineage>
        <taxon>Bacteria</taxon>
        <taxon>Pseudomonadati</taxon>
        <taxon>Pseudomonadota</taxon>
        <taxon>Betaproteobacteria</taxon>
        <taxon>Burkholderiales</taxon>
        <taxon>Alcaligenaceae</taxon>
        <taxon>Bordetella</taxon>
    </lineage>
</organism>
<dbReference type="Proteomes" id="UP000092213">
    <property type="component" value="Chromosome"/>
</dbReference>
<keyword evidence="2" id="KW-0732">Signal</keyword>
<dbReference type="PANTHER" id="PTHR42928:SF5">
    <property type="entry name" value="BLR1237 PROTEIN"/>
    <property type="match status" value="1"/>
</dbReference>
<feature type="chain" id="PRO_5008258110" description="ABC transporter substrate-binding protein" evidence="2">
    <location>
        <begin position="39"/>
        <end position="338"/>
    </location>
</feature>
<dbReference type="EMBL" id="CP016170">
    <property type="protein sequence ID" value="ANN65657.1"/>
    <property type="molecule type" value="Genomic_DNA"/>
</dbReference>
<dbReference type="InterPro" id="IPR005064">
    <property type="entry name" value="BUG"/>
</dbReference>
<evidence type="ECO:0000313" key="6">
    <source>
        <dbReference type="Proteomes" id="UP000092213"/>
    </source>
</evidence>
<dbReference type="Proteomes" id="UP000091897">
    <property type="component" value="Chromosome"/>
</dbReference>
<dbReference type="Gene3D" id="3.40.190.150">
    <property type="entry name" value="Bordetella uptake gene, domain 1"/>
    <property type="match status" value="1"/>
</dbReference>
<keyword evidence="5" id="KW-1185">Reference proteome</keyword>
<dbReference type="SUPFAM" id="SSF53850">
    <property type="entry name" value="Periplasmic binding protein-like II"/>
    <property type="match status" value="1"/>
</dbReference>
<name>A0A193FCZ8_9BORD</name>
<accession>A0A193FCZ8</accession>